<dbReference type="Pfam" id="PF12265">
    <property type="entry name" value="CAF1C_H4-bd"/>
    <property type="match status" value="1"/>
</dbReference>
<evidence type="ECO:0000256" key="2">
    <source>
        <dbReference type="ARBA" id="ARBA00022737"/>
    </source>
</evidence>
<feature type="repeat" description="WD" evidence="4">
    <location>
        <begin position="309"/>
        <end position="352"/>
    </location>
</feature>
<dbReference type="InterPro" id="IPR001680">
    <property type="entry name" value="WD40_rpt"/>
</dbReference>
<dbReference type="OrthoDB" id="427795at2759"/>
<evidence type="ECO:0000313" key="7">
    <source>
        <dbReference type="EMBL" id="ODV66563.1"/>
    </source>
</evidence>
<evidence type="ECO:0000313" key="8">
    <source>
        <dbReference type="Proteomes" id="UP000095085"/>
    </source>
</evidence>
<dbReference type="AlphaFoldDB" id="A0A1E4RH22"/>
<dbReference type="InterPro" id="IPR015943">
    <property type="entry name" value="WD40/YVTN_repeat-like_dom_sf"/>
</dbReference>
<evidence type="ECO:0000259" key="6">
    <source>
        <dbReference type="Pfam" id="PF12265"/>
    </source>
</evidence>
<dbReference type="Pfam" id="PF00400">
    <property type="entry name" value="WD40"/>
    <property type="match status" value="1"/>
</dbReference>
<feature type="domain" description="Histone-binding protein RBBP4-like N-terminal" evidence="6">
    <location>
        <begin position="28"/>
        <end position="101"/>
    </location>
</feature>
<sequence>MVLDTDSLKFAEREIVQEHQLKEKVINEEFKIWKKTVPLLYDTIYSHALESPSLSVQWLPDYTVSDNKNQVNVRFLYGTNSNATSKKGPNYLKLGSIDLPSTLAPDFSKFSPNSDSIPIPLSNSEAPLSTVKELKSWSHSGEINQLKVSPNSQNVITFDNKGIIHLYDINKEEPLVDFQYHKKEGYALEWVQESQFLSGAHDSQIALWDVSKPSTPIQLFKSHNGIINDLSHNANATSIFGSVANDYTAQIQDTRSSLEDEPAIQIRYSHHQNSILFHPDIPTLVATGGKDNIVSLYDLRNTNEPVRKFFGHVDSVVGIKWDNIYDPSSLISWGLDNRVIIWDLNQLDEPFTYPTNDSNETNSRRKAKQAEDPCLKFVHGGHTNRINDIDIHPKLKNVFITAGDDHLLEIWKPKTIIVEDDDQEEEEEESRDQEDADNEQKDDEEAEKNTKDDSTSGNQNGNAEDEKNEDVEMKD</sequence>
<dbReference type="Proteomes" id="UP000095085">
    <property type="component" value="Unassembled WGS sequence"/>
</dbReference>
<gene>
    <name evidence="7" type="ORF">HYPBUDRAFT_12252</name>
</gene>
<dbReference type="SMART" id="SM00320">
    <property type="entry name" value="WD40"/>
    <property type="match status" value="6"/>
</dbReference>
<dbReference type="PROSITE" id="PS50082">
    <property type="entry name" value="WD_REPEATS_2"/>
    <property type="match status" value="3"/>
</dbReference>
<dbReference type="GeneID" id="30993837"/>
<organism evidence="7 8">
    <name type="scientific">Hyphopichia burtonii NRRL Y-1933</name>
    <dbReference type="NCBI Taxonomy" id="984485"/>
    <lineage>
        <taxon>Eukaryota</taxon>
        <taxon>Fungi</taxon>
        <taxon>Dikarya</taxon>
        <taxon>Ascomycota</taxon>
        <taxon>Saccharomycotina</taxon>
        <taxon>Pichiomycetes</taxon>
        <taxon>Debaryomycetaceae</taxon>
        <taxon>Hyphopichia</taxon>
    </lineage>
</organism>
<keyword evidence="3" id="KW-0156">Chromatin regulator</keyword>
<reference evidence="8" key="1">
    <citation type="submission" date="2016-05" db="EMBL/GenBank/DDBJ databases">
        <title>Comparative genomics of biotechnologically important yeasts.</title>
        <authorList>
            <consortium name="DOE Joint Genome Institute"/>
            <person name="Riley R."/>
            <person name="Haridas S."/>
            <person name="Wolfe K.H."/>
            <person name="Lopes M.R."/>
            <person name="Hittinger C.T."/>
            <person name="Goker M."/>
            <person name="Salamov A."/>
            <person name="Wisecaver J."/>
            <person name="Long T.M."/>
            <person name="Aerts A.L."/>
            <person name="Barry K."/>
            <person name="Choi C."/>
            <person name="Clum A."/>
            <person name="Coughlan A.Y."/>
            <person name="Deshpande S."/>
            <person name="Douglass A.P."/>
            <person name="Hanson S.J."/>
            <person name="Klenk H.-P."/>
            <person name="Labutti K."/>
            <person name="Lapidus A."/>
            <person name="Lindquist E."/>
            <person name="Lipzen A."/>
            <person name="Meier-Kolthoff J.P."/>
            <person name="Ohm R.A."/>
            <person name="Otillar R.P."/>
            <person name="Pangilinan J."/>
            <person name="Peng Y."/>
            <person name="Rokas A."/>
            <person name="Rosa C.A."/>
            <person name="Scheuner C."/>
            <person name="Sibirny A.A."/>
            <person name="Slot J.C."/>
            <person name="Stielow J.B."/>
            <person name="Sun H."/>
            <person name="Kurtzman C.P."/>
            <person name="Blackwell M."/>
            <person name="Grigoriev I.V."/>
            <person name="Jeffries T.W."/>
        </authorList>
    </citation>
    <scope>NUCLEOTIDE SEQUENCE [LARGE SCALE GENOMIC DNA]</scope>
    <source>
        <strain evidence="8">NRRL Y-1933</strain>
    </source>
</reference>
<dbReference type="SUPFAM" id="SSF50978">
    <property type="entry name" value="WD40 repeat-like"/>
    <property type="match status" value="1"/>
</dbReference>
<dbReference type="InterPro" id="IPR022052">
    <property type="entry name" value="Histone-bd_RBBP4-like_N"/>
</dbReference>
<dbReference type="EMBL" id="KV454542">
    <property type="protein sequence ID" value="ODV66563.1"/>
    <property type="molecule type" value="Genomic_DNA"/>
</dbReference>
<dbReference type="GO" id="GO:0006325">
    <property type="term" value="P:chromatin organization"/>
    <property type="evidence" value="ECO:0007669"/>
    <property type="project" value="UniProtKB-KW"/>
</dbReference>
<keyword evidence="2" id="KW-0677">Repeat</keyword>
<feature type="repeat" description="WD" evidence="4">
    <location>
        <begin position="379"/>
        <end position="412"/>
    </location>
</feature>
<dbReference type="STRING" id="984485.A0A1E4RH22"/>
<evidence type="ECO:0000256" key="3">
    <source>
        <dbReference type="ARBA" id="ARBA00022853"/>
    </source>
</evidence>
<dbReference type="PANTHER" id="PTHR22850">
    <property type="entry name" value="WD40 REPEAT FAMILY"/>
    <property type="match status" value="1"/>
</dbReference>
<keyword evidence="8" id="KW-1185">Reference proteome</keyword>
<dbReference type="RefSeq" id="XP_020075630.1">
    <property type="nucleotide sequence ID" value="XM_020219287.1"/>
</dbReference>
<keyword evidence="1 4" id="KW-0853">WD repeat</keyword>
<feature type="compositionally biased region" description="Acidic residues" evidence="5">
    <location>
        <begin position="418"/>
        <end position="446"/>
    </location>
</feature>
<evidence type="ECO:0000256" key="5">
    <source>
        <dbReference type="SAM" id="MobiDB-lite"/>
    </source>
</evidence>
<dbReference type="InterPro" id="IPR050459">
    <property type="entry name" value="WD_repeat_RBAP46/RBAP48/MSI1"/>
</dbReference>
<feature type="region of interest" description="Disordered" evidence="5">
    <location>
        <begin position="351"/>
        <end position="370"/>
    </location>
</feature>
<accession>A0A1E4RH22</accession>
<evidence type="ECO:0000256" key="1">
    <source>
        <dbReference type="ARBA" id="ARBA00022574"/>
    </source>
</evidence>
<feature type="region of interest" description="Disordered" evidence="5">
    <location>
        <begin position="418"/>
        <end position="475"/>
    </location>
</feature>
<protein>
    <submittedName>
        <fullName evidence="7">WD40 repeat-like protein</fullName>
    </submittedName>
</protein>
<dbReference type="Gene3D" id="2.130.10.10">
    <property type="entry name" value="YVTN repeat-like/Quinoprotein amine dehydrogenase"/>
    <property type="match status" value="1"/>
</dbReference>
<dbReference type="InterPro" id="IPR036322">
    <property type="entry name" value="WD40_repeat_dom_sf"/>
</dbReference>
<name>A0A1E4RH22_9ASCO</name>
<proteinExistence type="predicted"/>
<feature type="repeat" description="WD" evidence="4">
    <location>
        <begin position="178"/>
        <end position="218"/>
    </location>
</feature>
<evidence type="ECO:0000256" key="4">
    <source>
        <dbReference type="PROSITE-ProRule" id="PRU00221"/>
    </source>
</evidence>